<reference evidence="1" key="2">
    <citation type="submission" date="2017-06" db="EMBL/GenBank/DDBJ databases">
        <title>WGS assembly of Brachypodium distachyon.</title>
        <authorList>
            <consortium name="The International Brachypodium Initiative"/>
            <person name="Lucas S."/>
            <person name="Harmon-Smith M."/>
            <person name="Lail K."/>
            <person name="Tice H."/>
            <person name="Grimwood J."/>
            <person name="Bruce D."/>
            <person name="Barry K."/>
            <person name="Shu S."/>
            <person name="Lindquist E."/>
            <person name="Wang M."/>
            <person name="Pitluck S."/>
            <person name="Vogel J.P."/>
            <person name="Garvin D.F."/>
            <person name="Mockler T.C."/>
            <person name="Schmutz J."/>
            <person name="Rokhsar D."/>
            <person name="Bevan M.W."/>
        </authorList>
    </citation>
    <scope>NUCLEOTIDE SEQUENCE</scope>
    <source>
        <strain evidence="1">Bd21</strain>
    </source>
</reference>
<organism evidence="1">
    <name type="scientific">Brachypodium distachyon</name>
    <name type="common">Purple false brome</name>
    <name type="synonym">Trachynia distachya</name>
    <dbReference type="NCBI Taxonomy" id="15368"/>
    <lineage>
        <taxon>Eukaryota</taxon>
        <taxon>Viridiplantae</taxon>
        <taxon>Streptophyta</taxon>
        <taxon>Embryophyta</taxon>
        <taxon>Tracheophyta</taxon>
        <taxon>Spermatophyta</taxon>
        <taxon>Magnoliopsida</taxon>
        <taxon>Liliopsida</taxon>
        <taxon>Poales</taxon>
        <taxon>Poaceae</taxon>
        <taxon>BOP clade</taxon>
        <taxon>Pooideae</taxon>
        <taxon>Stipodae</taxon>
        <taxon>Brachypodieae</taxon>
        <taxon>Brachypodium</taxon>
    </lineage>
</organism>
<protein>
    <submittedName>
        <fullName evidence="1 2">Uncharacterized protein</fullName>
    </submittedName>
</protein>
<evidence type="ECO:0000313" key="1">
    <source>
        <dbReference type="EMBL" id="KQK10860.1"/>
    </source>
</evidence>
<name>A0A0Q3JEJ2_BRADI</name>
<dbReference type="InParanoid" id="A0A0Q3JEJ2"/>
<dbReference type="EMBL" id="CM000881">
    <property type="protein sequence ID" value="KQK10860.1"/>
    <property type="molecule type" value="Genomic_DNA"/>
</dbReference>
<keyword evidence="3" id="KW-1185">Reference proteome</keyword>
<dbReference type="Proteomes" id="UP000008810">
    <property type="component" value="Chromosome 2"/>
</dbReference>
<evidence type="ECO:0000313" key="2">
    <source>
        <dbReference type="EnsemblPlants" id="KQK10860"/>
    </source>
</evidence>
<dbReference type="EnsemblPlants" id="KQK10860">
    <property type="protein sequence ID" value="KQK10860"/>
    <property type="gene ID" value="BRADI_2g56671v3"/>
</dbReference>
<reference evidence="2" key="3">
    <citation type="submission" date="2018-08" db="UniProtKB">
        <authorList>
            <consortium name="EnsemblPlants"/>
        </authorList>
    </citation>
    <scope>IDENTIFICATION</scope>
    <source>
        <strain evidence="2">cv. Bd21</strain>
    </source>
</reference>
<accession>A0A0Q3JEJ2</accession>
<reference evidence="1 2" key="1">
    <citation type="journal article" date="2010" name="Nature">
        <title>Genome sequencing and analysis of the model grass Brachypodium distachyon.</title>
        <authorList>
            <consortium name="International Brachypodium Initiative"/>
        </authorList>
    </citation>
    <scope>NUCLEOTIDE SEQUENCE [LARGE SCALE GENOMIC DNA]</scope>
    <source>
        <strain evidence="1 2">Bd21</strain>
    </source>
</reference>
<dbReference type="Gramene" id="KQK10860">
    <property type="protein sequence ID" value="KQK10860"/>
    <property type="gene ID" value="BRADI_2g56671v3"/>
</dbReference>
<proteinExistence type="predicted"/>
<dbReference type="AlphaFoldDB" id="A0A0Q3JEJ2"/>
<sequence>MMIKSLFFLDRRGKSRRLGAVYGVYYYCCYSTSARRIRRMHGVPSDLIWRWTAGVAQTSWSGRGQGRCAKAFAHRQFLYLLYIYLPWSLR</sequence>
<gene>
    <name evidence="1" type="ORF">BRADI_2g56671v3</name>
</gene>
<evidence type="ECO:0000313" key="3">
    <source>
        <dbReference type="Proteomes" id="UP000008810"/>
    </source>
</evidence>